<comment type="subcellular location">
    <subcellularLocation>
        <location evidence="1">Secreted</location>
    </subcellularLocation>
</comment>
<dbReference type="InterPro" id="IPR050557">
    <property type="entry name" value="RTX_toxin/Mannuronan_C5-epim"/>
</dbReference>
<dbReference type="PANTHER" id="PTHR38340:SF1">
    <property type="entry name" value="S-LAYER PROTEIN"/>
    <property type="match status" value="1"/>
</dbReference>
<evidence type="ECO:0000256" key="2">
    <source>
        <dbReference type="ARBA" id="ARBA00022525"/>
    </source>
</evidence>
<keyword evidence="2" id="KW-0964">Secreted</keyword>
<sequence>MAHFVIENIAGRGGYVPFANTTLADMTGSYALPDLIADNGSFASFHMVGTAFDIGSNYTWHTGSTYTFHDIGVFSGGTIIGGIIGLNMTVNHATGATISNTVVNSGNDWFEGNDYADLIHGGAGDDAIEGWGDNDSLYGDGGNDAFFGGAGNDYIDGGIGLDGVKYHGSSSDYSFAVQGNGDVVVTDKRGLAGSDYLTSVEVFQFENGSFSLGQLVTPSAPPVPPTPPAQPVLPVEINGTGGNDYLIGNALDNVIVGGAGRDTMWGKAGRDAFVFDTSPKSGRDFIKDFRIVDDTIMLDNADFTKVGGNGKLKAGAFHINLTGKAHDASDRAIYDKYTGKLYYDSDGTGAKAGICFSDISKNLKLTAADFYVL</sequence>
<dbReference type="Pfam" id="PF00353">
    <property type="entry name" value="HemolysinCabind"/>
    <property type="match status" value="2"/>
</dbReference>
<dbReference type="PRINTS" id="PR00313">
    <property type="entry name" value="CABNDNGRPT"/>
</dbReference>
<accession>A0A1B2EKV2</accession>
<dbReference type="KEGG" id="moc:BB934_22310"/>
<name>A0A1B2EKV2_9HYPH</name>
<dbReference type="SUPFAM" id="SSF51120">
    <property type="entry name" value="beta-Roll"/>
    <property type="match status" value="2"/>
</dbReference>
<dbReference type="InterPro" id="IPR011049">
    <property type="entry name" value="Serralysin-like_metalloprot_C"/>
</dbReference>
<dbReference type="EMBL" id="CP016616">
    <property type="protein sequence ID" value="ANY80625.1"/>
    <property type="molecule type" value="Genomic_DNA"/>
</dbReference>
<dbReference type="OrthoDB" id="5380561at2"/>
<dbReference type="AlphaFoldDB" id="A0A1B2EKV2"/>
<reference evidence="3" key="1">
    <citation type="submission" date="2016-07" db="EMBL/GenBank/DDBJ databases">
        <title>Microvirga ossetica sp. nov. a new species of rhizobia isolated from root nodules of the legume species Vicia alpestris Steven originated from North Ossetia region in the Caucasus.</title>
        <authorList>
            <person name="Safronova V.I."/>
            <person name="Kuznetsova I.G."/>
            <person name="Sazanova A.L."/>
            <person name="Belimov A."/>
            <person name="Andronov E."/>
            <person name="Osledkin Y.S."/>
            <person name="Onishchuk O.P."/>
            <person name="Kurchak O.N."/>
            <person name="Shaposhnikov A.I."/>
            <person name="Willems A."/>
            <person name="Tikhonovich I.A."/>
        </authorList>
    </citation>
    <scope>NUCLEOTIDE SEQUENCE [LARGE SCALE GENOMIC DNA]</scope>
    <source>
        <strain evidence="3">V5/3M</strain>
    </source>
</reference>
<dbReference type="GO" id="GO:0005509">
    <property type="term" value="F:calcium ion binding"/>
    <property type="evidence" value="ECO:0007669"/>
    <property type="project" value="InterPro"/>
</dbReference>
<evidence type="ECO:0000256" key="1">
    <source>
        <dbReference type="ARBA" id="ARBA00004613"/>
    </source>
</evidence>
<proteinExistence type="predicted"/>
<evidence type="ECO:0008006" key="4">
    <source>
        <dbReference type="Google" id="ProtNLM"/>
    </source>
</evidence>
<dbReference type="GO" id="GO:0005576">
    <property type="term" value="C:extracellular region"/>
    <property type="evidence" value="ECO:0007669"/>
    <property type="project" value="UniProtKB-SubCell"/>
</dbReference>
<dbReference type="InterPro" id="IPR001343">
    <property type="entry name" value="Hemolysn_Ca-bd"/>
</dbReference>
<organism evidence="3">
    <name type="scientific">Microvirga ossetica</name>
    <dbReference type="NCBI Taxonomy" id="1882682"/>
    <lineage>
        <taxon>Bacteria</taxon>
        <taxon>Pseudomonadati</taxon>
        <taxon>Pseudomonadota</taxon>
        <taxon>Alphaproteobacteria</taxon>
        <taxon>Hyphomicrobiales</taxon>
        <taxon>Methylobacteriaceae</taxon>
        <taxon>Microvirga</taxon>
    </lineage>
</organism>
<dbReference type="PANTHER" id="PTHR38340">
    <property type="entry name" value="S-LAYER PROTEIN"/>
    <property type="match status" value="1"/>
</dbReference>
<gene>
    <name evidence="3" type="ORF">BB934_22310</name>
</gene>
<protein>
    <recommendedName>
        <fullName evidence="4">Calcium-binding protein</fullName>
    </recommendedName>
</protein>
<dbReference type="RefSeq" id="WP_099511656.1">
    <property type="nucleotide sequence ID" value="NZ_CP016616.1"/>
</dbReference>
<evidence type="ECO:0000313" key="3">
    <source>
        <dbReference type="EMBL" id="ANY80625.1"/>
    </source>
</evidence>
<dbReference type="Gene3D" id="2.150.10.10">
    <property type="entry name" value="Serralysin-like metalloprotease, C-terminal"/>
    <property type="match status" value="2"/>
</dbReference>